<keyword evidence="3" id="KW-1185">Reference proteome</keyword>
<organism evidence="2 3">
    <name type="scientific">Actibacterium naphthalenivorans</name>
    <dbReference type="NCBI Taxonomy" id="1614693"/>
    <lineage>
        <taxon>Bacteria</taxon>
        <taxon>Pseudomonadati</taxon>
        <taxon>Pseudomonadota</taxon>
        <taxon>Alphaproteobacteria</taxon>
        <taxon>Rhodobacterales</taxon>
        <taxon>Roseobacteraceae</taxon>
        <taxon>Actibacterium</taxon>
    </lineage>
</organism>
<dbReference type="Gene3D" id="3.40.50.720">
    <property type="entry name" value="NAD(P)-binding Rossmann-like Domain"/>
    <property type="match status" value="1"/>
</dbReference>
<evidence type="ECO:0000259" key="1">
    <source>
        <dbReference type="Pfam" id="PF13460"/>
    </source>
</evidence>
<reference evidence="2" key="1">
    <citation type="submission" date="2020-08" db="EMBL/GenBank/DDBJ databases">
        <title>Genomic Encyclopedia of Type Strains, Phase IV (KMG-IV): sequencing the most valuable type-strain genomes for metagenomic binning, comparative biology and taxonomic classification.</title>
        <authorList>
            <person name="Goeker M."/>
        </authorList>
    </citation>
    <scope>NUCLEOTIDE SEQUENCE [LARGE SCALE GENOMIC DNA]</scope>
    <source>
        <strain evidence="2">DSM 105040</strain>
    </source>
</reference>
<dbReference type="RefSeq" id="WP_054540091.1">
    <property type="nucleotide sequence ID" value="NZ_JACIEQ010000001.1"/>
</dbReference>
<dbReference type="GO" id="GO:0016646">
    <property type="term" value="F:oxidoreductase activity, acting on the CH-NH group of donors, NAD or NADP as acceptor"/>
    <property type="evidence" value="ECO:0007669"/>
    <property type="project" value="TreeGrafter"/>
</dbReference>
<gene>
    <name evidence="2" type="ORF">GGR17_001656</name>
</gene>
<dbReference type="PANTHER" id="PTHR43355:SF2">
    <property type="entry name" value="FLAVIN REDUCTASE (NADPH)"/>
    <property type="match status" value="1"/>
</dbReference>
<dbReference type="SUPFAM" id="SSF51735">
    <property type="entry name" value="NAD(P)-binding Rossmann-fold domains"/>
    <property type="match status" value="1"/>
</dbReference>
<proteinExistence type="predicted"/>
<evidence type="ECO:0000313" key="2">
    <source>
        <dbReference type="EMBL" id="MBB4021865.1"/>
    </source>
</evidence>
<accession>A0A840C8V4</accession>
<sequence>MKLFLIGASGMIGSRILAEAVSRGHEVIAGGRSPAKIATGAGITPVAIDATDAASLAPFAAQADVILSATSPRFSGDGIADATALGKALIAAATVAGKRVVVVGGAGTLNLPDGTPVLNVLPPEIVPEATGMKAVRDMLAESGLDWAFFAPAAMIQPGARTGSFRLGGTVLVSDADGNSAISAEDYAVALMDEVETPKHTGQVFTIGY</sequence>
<dbReference type="InterPro" id="IPR016040">
    <property type="entry name" value="NAD(P)-bd_dom"/>
</dbReference>
<name>A0A840C8V4_9RHOB</name>
<dbReference type="AlphaFoldDB" id="A0A840C8V4"/>
<dbReference type="Pfam" id="PF13460">
    <property type="entry name" value="NAD_binding_10"/>
    <property type="match status" value="1"/>
</dbReference>
<protein>
    <recommendedName>
        <fullName evidence="1">NAD(P)-binding domain-containing protein</fullName>
    </recommendedName>
</protein>
<dbReference type="EMBL" id="JACIEQ010000001">
    <property type="protein sequence ID" value="MBB4021865.1"/>
    <property type="molecule type" value="Genomic_DNA"/>
</dbReference>
<dbReference type="Proteomes" id="UP000585681">
    <property type="component" value="Unassembled WGS sequence"/>
</dbReference>
<comment type="caution">
    <text evidence="2">The sequence shown here is derived from an EMBL/GenBank/DDBJ whole genome shotgun (WGS) entry which is preliminary data.</text>
</comment>
<evidence type="ECO:0000313" key="3">
    <source>
        <dbReference type="Proteomes" id="UP000585681"/>
    </source>
</evidence>
<dbReference type="PANTHER" id="PTHR43355">
    <property type="entry name" value="FLAVIN REDUCTASE (NADPH)"/>
    <property type="match status" value="1"/>
</dbReference>
<feature type="domain" description="NAD(P)-binding" evidence="1">
    <location>
        <begin position="7"/>
        <end position="195"/>
    </location>
</feature>
<dbReference type="InterPro" id="IPR051606">
    <property type="entry name" value="Polyketide_Oxido-like"/>
</dbReference>
<dbReference type="InterPro" id="IPR036291">
    <property type="entry name" value="NAD(P)-bd_dom_sf"/>
</dbReference>